<dbReference type="EMBL" id="BJYZ01000056">
    <property type="protein sequence ID" value="GEO42955.1"/>
    <property type="molecule type" value="Genomic_DNA"/>
</dbReference>
<reference evidence="1 2" key="1">
    <citation type="submission" date="2019-07" db="EMBL/GenBank/DDBJ databases">
        <title>Whole genome shotgun sequence of Skermanella aerolata NBRC 106429.</title>
        <authorList>
            <person name="Hosoyama A."/>
            <person name="Uohara A."/>
            <person name="Ohji S."/>
            <person name="Ichikawa N."/>
        </authorList>
    </citation>
    <scope>NUCLEOTIDE SEQUENCE [LARGE SCALE GENOMIC DNA]</scope>
    <source>
        <strain evidence="1 2">NBRC 106429</strain>
    </source>
</reference>
<proteinExistence type="predicted"/>
<keyword evidence="2" id="KW-1185">Reference proteome</keyword>
<dbReference type="AlphaFoldDB" id="A0A512E2K9"/>
<dbReference type="Proteomes" id="UP000321523">
    <property type="component" value="Unassembled WGS sequence"/>
</dbReference>
<gene>
    <name evidence="1" type="ORF">SAE02_71030</name>
</gene>
<dbReference type="RefSeq" id="WP_044436611.1">
    <property type="nucleotide sequence ID" value="NZ_BJYZ01000056.1"/>
</dbReference>
<protein>
    <submittedName>
        <fullName evidence="1">Uncharacterized protein</fullName>
    </submittedName>
</protein>
<name>A0A512E2K9_9PROT</name>
<evidence type="ECO:0000313" key="2">
    <source>
        <dbReference type="Proteomes" id="UP000321523"/>
    </source>
</evidence>
<comment type="caution">
    <text evidence="1">The sequence shown here is derived from an EMBL/GenBank/DDBJ whole genome shotgun (WGS) entry which is preliminary data.</text>
</comment>
<accession>A0A512E2K9</accession>
<sequence length="130" mass="14553">MNVVVAENAVGGDKEALVLNGNVMPQVRYPNISTSVSGIANEDWEAFTGRARQDNIKYQDAMTLAVKDLAVAARRGDRIEWRAAKNAPTRPLRMHDDTRILINELIEEFSYKQNVIVGTAMHMWANRPSV</sequence>
<evidence type="ECO:0000313" key="1">
    <source>
        <dbReference type="EMBL" id="GEO42955.1"/>
    </source>
</evidence>
<organism evidence="1 2">
    <name type="scientific">Skermanella aerolata</name>
    <dbReference type="NCBI Taxonomy" id="393310"/>
    <lineage>
        <taxon>Bacteria</taxon>
        <taxon>Pseudomonadati</taxon>
        <taxon>Pseudomonadota</taxon>
        <taxon>Alphaproteobacteria</taxon>
        <taxon>Rhodospirillales</taxon>
        <taxon>Azospirillaceae</taxon>
        <taxon>Skermanella</taxon>
    </lineage>
</organism>